<comment type="caution">
    <text evidence="1">The sequence shown here is derived from an EMBL/GenBank/DDBJ whole genome shotgun (WGS) entry which is preliminary data.</text>
</comment>
<sequence length="220" mass="23936">MGFFTSSSRQDQAAKSSAGVSYLLWIDGVGTYLVYLPETLKIGGPGETGVTGGLASEWADLSILANLSRHHASITRSGENYFLEAMAPVFCNQRAINDRVLLTDQASLRLNTDTVLTFRQPTALSASACLEFTSHHQPQQRLDGVVLMAETCLLGASNENHVVCPHWPGTVVLYRQGDQVLCRSRLKIDMNQVAVSEGTVLTPGSLVTGPELRFRWEVVA</sequence>
<evidence type="ECO:0008006" key="3">
    <source>
        <dbReference type="Google" id="ProtNLM"/>
    </source>
</evidence>
<dbReference type="AlphaFoldDB" id="A0A3D3R732"/>
<organism evidence="1 2">
    <name type="scientific">Gimesia maris</name>
    <dbReference type="NCBI Taxonomy" id="122"/>
    <lineage>
        <taxon>Bacteria</taxon>
        <taxon>Pseudomonadati</taxon>
        <taxon>Planctomycetota</taxon>
        <taxon>Planctomycetia</taxon>
        <taxon>Planctomycetales</taxon>
        <taxon>Planctomycetaceae</taxon>
        <taxon>Gimesia</taxon>
    </lineage>
</organism>
<name>A0A3D3R732_9PLAN</name>
<reference evidence="1 2" key="1">
    <citation type="journal article" date="2018" name="Nat. Biotechnol.">
        <title>A standardized bacterial taxonomy based on genome phylogeny substantially revises the tree of life.</title>
        <authorList>
            <person name="Parks D.H."/>
            <person name="Chuvochina M."/>
            <person name="Waite D.W."/>
            <person name="Rinke C."/>
            <person name="Skarshewski A."/>
            <person name="Chaumeil P.A."/>
            <person name="Hugenholtz P."/>
        </authorList>
    </citation>
    <scope>NUCLEOTIDE SEQUENCE [LARGE SCALE GENOMIC DNA]</scope>
    <source>
        <strain evidence="1">UBA9375</strain>
    </source>
</reference>
<proteinExistence type="predicted"/>
<gene>
    <name evidence="1" type="ORF">DIT97_16640</name>
</gene>
<dbReference type="CDD" id="cd00060">
    <property type="entry name" value="FHA"/>
    <property type="match status" value="1"/>
</dbReference>
<protein>
    <recommendedName>
        <fullName evidence="3">FHA domain-containing protein</fullName>
    </recommendedName>
</protein>
<accession>A0A3D3R732</accession>
<evidence type="ECO:0000313" key="1">
    <source>
        <dbReference type="EMBL" id="HCO24569.1"/>
    </source>
</evidence>
<dbReference type="EMBL" id="DQAY01000103">
    <property type="protein sequence ID" value="HCO24569.1"/>
    <property type="molecule type" value="Genomic_DNA"/>
</dbReference>
<dbReference type="Proteomes" id="UP000263642">
    <property type="component" value="Unassembled WGS sequence"/>
</dbReference>
<evidence type="ECO:0000313" key="2">
    <source>
        <dbReference type="Proteomes" id="UP000263642"/>
    </source>
</evidence>